<protein>
    <submittedName>
        <fullName evidence="1">Uncharacterized protein</fullName>
    </submittedName>
</protein>
<gene>
    <name evidence="1" type="ORF">HMPREF0519_0894</name>
</gene>
<dbReference type="PATRIC" id="fig|1423757.3.peg.554"/>
<name>C0XI33_LENH9</name>
<proteinExistence type="predicted"/>
<evidence type="ECO:0000313" key="2">
    <source>
        <dbReference type="Proteomes" id="UP000003752"/>
    </source>
</evidence>
<keyword evidence="2" id="KW-1185">Reference proteome</keyword>
<dbReference type="AlphaFoldDB" id="C0XI33"/>
<organism evidence="1 2">
    <name type="scientific">Lentilactobacillus hilgardii (strain ATCC 8290 / DSM 20176 / CCUG 30140 / JCM 1155 / KCTC 3500 / NBRC 15886 / NCIMB 8040 / NRRL B-1843 / 9)</name>
    <dbReference type="NCBI Taxonomy" id="1423757"/>
    <lineage>
        <taxon>Bacteria</taxon>
        <taxon>Bacillati</taxon>
        <taxon>Bacillota</taxon>
        <taxon>Bacilli</taxon>
        <taxon>Lactobacillales</taxon>
        <taxon>Lactobacillaceae</taxon>
        <taxon>Lentilactobacillus</taxon>
    </lineage>
</organism>
<sequence length="54" mass="6074">MFTSINELNMLFTLGLFSGYELTVFNKIGGTSVNNAIMTGNLKKLFKQRLRSTI</sequence>
<dbReference type="Proteomes" id="UP000003752">
    <property type="component" value="Unassembled WGS sequence"/>
</dbReference>
<dbReference type="HOGENOM" id="CLU_3044585_0_0_9"/>
<accession>C0XI33</accession>
<reference evidence="1 2" key="1">
    <citation type="submission" date="2009-01" db="EMBL/GenBank/DDBJ databases">
        <authorList>
            <person name="Qin X."/>
            <person name="Bachman B."/>
            <person name="Battles P."/>
            <person name="Bell A."/>
            <person name="Bess C."/>
            <person name="Bickham C."/>
            <person name="Chaboub L."/>
            <person name="Chen D."/>
            <person name="Coyle M."/>
            <person name="Deiros D.R."/>
            <person name="Dinh H."/>
            <person name="Forbes L."/>
            <person name="Fowler G."/>
            <person name="Francisco L."/>
            <person name="Fu Q."/>
            <person name="Gubbala S."/>
            <person name="Hale W."/>
            <person name="Han Y."/>
            <person name="Hemphill L."/>
            <person name="Highlander S.K."/>
            <person name="Hirani K."/>
            <person name="Hogues M."/>
            <person name="Jackson L."/>
            <person name="Jakkamsetti A."/>
            <person name="Javaid M."/>
            <person name="Jiang H."/>
            <person name="Korchina V."/>
            <person name="Kovar C."/>
            <person name="Lara F."/>
            <person name="Lee S."/>
            <person name="Mata R."/>
            <person name="Mathew T."/>
            <person name="Moen C."/>
            <person name="Morales K."/>
            <person name="Munidasa M."/>
            <person name="Nazareth L."/>
            <person name="Ngo R."/>
            <person name="Nguyen L."/>
            <person name="Okwuonu G."/>
            <person name="Ongeri F."/>
            <person name="Patil S."/>
            <person name="Petrosino J."/>
            <person name="Pham C."/>
            <person name="Pham P."/>
            <person name="Pu L.-L."/>
            <person name="Puazo M."/>
            <person name="Raj R."/>
            <person name="Reid J."/>
            <person name="Rouhana J."/>
            <person name="Saada N."/>
            <person name="Shang Y."/>
            <person name="Simmons D."/>
            <person name="Thornton R."/>
            <person name="Warren J."/>
            <person name="Weissenberger G."/>
            <person name="Zhang J."/>
            <person name="Zhang L."/>
            <person name="Zhou C."/>
            <person name="Zhu D."/>
            <person name="Muzny D."/>
            <person name="Worley K."/>
            <person name="Gibbs R."/>
        </authorList>
    </citation>
    <scope>NUCLEOTIDE SEQUENCE [LARGE SCALE GENOMIC DNA]</scope>
    <source>
        <strain evidence="2">ATCC 8290 / DSM 20176 / CCUG 30140 / JCM 1155 / KCTC 3500 / NBRC 15886 / NCIMB 8040 / NRRL B-1843 / 9</strain>
    </source>
</reference>
<dbReference type="EMBL" id="ACGP01000107">
    <property type="protein sequence ID" value="EEI24971.1"/>
    <property type="molecule type" value="Genomic_DNA"/>
</dbReference>
<evidence type="ECO:0000313" key="1">
    <source>
        <dbReference type="EMBL" id="EEI24971.1"/>
    </source>
</evidence>
<comment type="caution">
    <text evidence="1">The sequence shown here is derived from an EMBL/GenBank/DDBJ whole genome shotgun (WGS) entry which is preliminary data.</text>
</comment>